<dbReference type="Proteomes" id="UP000009144">
    <property type="component" value="Chromosome"/>
</dbReference>
<keyword evidence="3" id="KW-0282">Flagellum</keyword>
<keyword evidence="4" id="KW-1185">Reference proteome</keyword>
<dbReference type="KEGG" id="mej:Q7A_2960"/>
<reference evidence="3 4" key="1">
    <citation type="journal article" date="2012" name="J. Bacteriol.">
        <title>Complete genome sequences of Methylophaga sp. strain JAM1 and Methylophaga sp. strain JAM7.</title>
        <authorList>
            <person name="Villeneuve C."/>
            <person name="Martineau C."/>
            <person name="Mauffrey F."/>
            <person name="Villemur R."/>
        </authorList>
    </citation>
    <scope>NUCLEOTIDE SEQUENCE [LARGE SCALE GENOMIC DNA]</scope>
    <source>
        <strain evidence="3 4">JAM1</strain>
    </source>
</reference>
<dbReference type="OrthoDB" id="5607188at2"/>
<evidence type="ECO:0000313" key="3">
    <source>
        <dbReference type="EMBL" id="AFI85735.1"/>
    </source>
</evidence>
<dbReference type="eggNOG" id="COG3144">
    <property type="taxonomic scope" value="Bacteria"/>
</dbReference>
<dbReference type="AlphaFoldDB" id="I1XMW6"/>
<proteinExistence type="predicted"/>
<feature type="domain" description="Flagellar hook-length control protein-like C-terminal" evidence="2">
    <location>
        <begin position="430"/>
        <end position="502"/>
    </location>
</feature>
<accession>I1XMW6</accession>
<organism evidence="3 4">
    <name type="scientific">Methylophaga nitratireducenticrescens</name>
    <dbReference type="NCBI Taxonomy" id="754476"/>
    <lineage>
        <taxon>Bacteria</taxon>
        <taxon>Pseudomonadati</taxon>
        <taxon>Pseudomonadota</taxon>
        <taxon>Gammaproteobacteria</taxon>
        <taxon>Thiotrichales</taxon>
        <taxon>Piscirickettsiaceae</taxon>
        <taxon>Methylophaga</taxon>
    </lineage>
</organism>
<sequence length="527" mass="57007">MLGEFMQIPQTSQAAQVTVTETASRTLPLSPGQVAQAVVVSAGKAGENVDIQLAGKIVTIQAGVDLQRGQTIELQRSDSGDKAALKLISVAAVPPIPTDLRPGQTLLAEVVKLLPQQSILLALQQTGKLSVPLELDISRLSSSFKPGQQLLVQILSNSPLSVALQTPNQTSSETMVSQQRRLMPMVLAQPPQLQNVINALPELKNMVPVQNAVSQLWQNIRELQTVQQPANLQQAIQQSGVFLERQLLQPNPSLTGDFKANLLKLAAALEGQIRQTANGQINAQNLPPEIRTALINLLNQPAALQQLPSHITNALLAGGQTPAQLLTTLLAGQGSVGGTVTTNQPMSSANTPVQQIAQNAQFQAGVTELARLQVLLREVETALARVQMNQLNMVREADSPTQQQVWLMDLPLRDKQQLQWMQLQFQQGGKQNQQDEEQWQVTLNLETQNLGKLRASIGLQSSVVSVALTAEDPIAVALLEENIDLLREKLAALDLQVQQLSCHCAPVKWLTPLTQTANSDALLDISV</sequence>
<dbReference type="InterPro" id="IPR021136">
    <property type="entry name" value="Flagellar_hook_control-like_C"/>
</dbReference>
<reference evidence="3 4" key="2">
    <citation type="journal article" date="2013" name="Int. J. Syst. Evol. Microbiol.">
        <title>Methylophaga nitratireducenticrescens sp. nov. and Methylophaga frappieri sp. nov., isolated from the biofilm of the methanol-fed denitrification system treating the seawater at the Montreal Biodome.</title>
        <authorList>
            <person name="Villeneuve C."/>
            <person name="Martineau C."/>
            <person name="Mauffrey F."/>
            <person name="Villemur R."/>
        </authorList>
    </citation>
    <scope>NUCLEOTIDE SEQUENCE [LARGE SCALE GENOMIC DNA]</scope>
    <source>
        <strain evidence="3 4">JAM1</strain>
    </source>
</reference>
<dbReference type="EMBL" id="CP003390">
    <property type="protein sequence ID" value="AFI85735.1"/>
    <property type="molecule type" value="Genomic_DNA"/>
</dbReference>
<feature type="coiled-coil region" evidence="1">
    <location>
        <begin position="476"/>
        <end position="503"/>
    </location>
</feature>
<dbReference type="PATRIC" id="fig|754476.3.peg.2906"/>
<dbReference type="Gene3D" id="3.30.750.140">
    <property type="match status" value="1"/>
</dbReference>
<protein>
    <submittedName>
        <fullName evidence="3">Flagellar hook-length control protein FliK</fullName>
    </submittedName>
</protein>
<evidence type="ECO:0000259" key="2">
    <source>
        <dbReference type="Pfam" id="PF02120"/>
    </source>
</evidence>
<dbReference type="InterPro" id="IPR038610">
    <property type="entry name" value="FliK-like_C_sf"/>
</dbReference>
<keyword evidence="3" id="KW-0966">Cell projection</keyword>
<name>I1XMW6_METNJ</name>
<gene>
    <name evidence="3" type="ordered locus">Q7A_2960</name>
</gene>
<keyword evidence="3" id="KW-0969">Cilium</keyword>
<evidence type="ECO:0000313" key="4">
    <source>
        <dbReference type="Proteomes" id="UP000009144"/>
    </source>
</evidence>
<keyword evidence="1" id="KW-0175">Coiled coil</keyword>
<dbReference type="STRING" id="754476.Q7A_2960"/>
<evidence type="ECO:0000256" key="1">
    <source>
        <dbReference type="SAM" id="Coils"/>
    </source>
</evidence>
<dbReference type="HOGENOM" id="CLU_521580_0_0_6"/>
<dbReference type="Pfam" id="PF02120">
    <property type="entry name" value="Flg_hook"/>
    <property type="match status" value="1"/>
</dbReference>